<protein>
    <submittedName>
        <fullName evidence="2">Plasmid stabilization protein</fullName>
    </submittedName>
</protein>
<organism evidence="2 3">
    <name type="scientific">SAR86 cluster bacterium</name>
    <dbReference type="NCBI Taxonomy" id="2030880"/>
    <lineage>
        <taxon>Bacteria</taxon>
        <taxon>Pseudomonadati</taxon>
        <taxon>Pseudomonadota</taxon>
        <taxon>Gammaproteobacteria</taxon>
        <taxon>SAR86 cluster</taxon>
    </lineage>
</organism>
<dbReference type="EMBL" id="NVWI01000001">
    <property type="protein sequence ID" value="PCJ43497.1"/>
    <property type="molecule type" value="Genomic_DNA"/>
</dbReference>
<keyword evidence="1" id="KW-1277">Toxin-antitoxin system</keyword>
<proteinExistence type="predicted"/>
<evidence type="ECO:0000313" key="3">
    <source>
        <dbReference type="Proteomes" id="UP000228987"/>
    </source>
</evidence>
<comment type="caution">
    <text evidence="2">The sequence shown here is derived from an EMBL/GenBank/DDBJ whole genome shotgun (WGS) entry which is preliminary data.</text>
</comment>
<accession>A0A2A5CHY7</accession>
<dbReference type="AlphaFoldDB" id="A0A2A5CHY7"/>
<sequence>MTLEIRLREEATEELAKAASWYERQLSGLGQEFLDMALALLESIPENPTQYPIVHKVVRRALLPRFPFGIYYSIEENFILVYGVMHASRNPSRWQDRT</sequence>
<dbReference type="InterPro" id="IPR035093">
    <property type="entry name" value="RelE/ParE_toxin_dom_sf"/>
</dbReference>
<gene>
    <name evidence="2" type="ORF">COA71_01085</name>
</gene>
<name>A0A2A5CHY7_9GAMM</name>
<dbReference type="Pfam" id="PF05016">
    <property type="entry name" value="ParE_toxin"/>
    <property type="match status" value="1"/>
</dbReference>
<dbReference type="Proteomes" id="UP000228987">
    <property type="component" value="Unassembled WGS sequence"/>
</dbReference>
<reference evidence="3" key="1">
    <citation type="submission" date="2017-08" db="EMBL/GenBank/DDBJ databases">
        <title>A dynamic microbial community with high functional redundancy inhabits the cold, oxic subseafloor aquifer.</title>
        <authorList>
            <person name="Tully B.J."/>
            <person name="Wheat C.G."/>
            <person name="Glazer B.T."/>
            <person name="Huber J.A."/>
        </authorList>
    </citation>
    <scope>NUCLEOTIDE SEQUENCE [LARGE SCALE GENOMIC DNA]</scope>
</reference>
<evidence type="ECO:0000256" key="1">
    <source>
        <dbReference type="ARBA" id="ARBA00022649"/>
    </source>
</evidence>
<dbReference type="Gene3D" id="3.30.2310.20">
    <property type="entry name" value="RelE-like"/>
    <property type="match status" value="1"/>
</dbReference>
<dbReference type="InterPro" id="IPR007712">
    <property type="entry name" value="RelE/ParE_toxin"/>
</dbReference>
<evidence type="ECO:0000313" key="2">
    <source>
        <dbReference type="EMBL" id="PCJ43497.1"/>
    </source>
</evidence>